<sequence>MAPPVHPPPSLLAGIGLAPRIQRRFHFGPPSSDPPTTPLLSYTASGLAGPLAHATYTPAQLHLIRRAHRMYPSQFSFVRTIDDTKFETLLLQHPDCALVRSFVHGFRSEGFEPEHDGSVASGDDPATLTFPRSEDHHSFIQTTINDKVAKGWLSPGTVFPIPGATYSLVFVVKSANHRMQVVADHTRSGLNDGISRAACPTVYNSIIDFICLLRWHRFATSLLLANLVLWKLDVSSAFKVLVMSKDGQARQGIAIHRRLPDGALVTWYHIKWHRVFGCRAMPFLWTCFMSLVVWIAHHSYGIEHPLAYMDDTFGVDIEGRLVPFVHNGETHVIPSQQAWMATLWSSLGLLFKLTPDKAPFGQCVTITGIYCDLDNFLISLIPKAVNDLAMVIQAFLDFPGRCPPLRQWRQMTGWLSWALNVAPQARPHITPLYNKFGTKTRPNAGVPINLEVREALTSIAHLLAATPKLDLNTTSPTRWSLSDADLVIYTDTCLHNDNDTGAGLGFWFALPRQCHYFAARPGRSYKRIQFAEALTVVVALDLATLGAFGSFGRVLVRTDSAPAVYALNSGACSDTKFLPLHTLTLRAFATASSRRFDLKAQHVAGDAIMTPTSPGVGRGVSFASRPLPGPHLHMVHPLADDIAFSNELWIAYVMGQQDMGYVIDCYPMVSTLRAFIAHSYRLVTAVHQTLSGLVHWFGPLMGSEREEVRSNRLVRAAIIGVPRSNPLLDYDCLCFLAMLALGFGACARSGELTLPNTICFQDTDKLPSHDSVFVLKTGFWVRLPYHKANQQWRSLFLQVVTTATGPHFINVLSLFLAARDFRFRTMRFGAKLFLTLSGVPPTQNWFITCTVYSNTGDYQEFSTAARDLQLELGVSLVSDTQLVRMLLLHMDEELSQRLRLSEVIKGTGLLPDKLDASIVKADSTTSSAVFDYQTFDAEARRLWQVISATRASVKATAQASAKTVRSTPTLRTTASPSTLPPLSSKTRAPPMTDRERAFLRSNQGCFKCRKINAGHFKDTCTTWATSACKVPAGWRQDEIDDKGEELHCLCDDEYDNGTDDERCEPISLSVKLTTEDGPALRALVDTGASASFIADREVEKLRLTRRKLQVPTSVSVAIQSHRVSHPVTEFVCVPLRTLNGRWSTQHVVLKIAPLTSLKVVLGRPFLKRHDILVDWKRRRVLAPDPTLPGKRIDLMHRGEKGEWSESAVQASIRACLAHLEEQQAEESQLRALEVAFRKEFSDRFPADIPPVSQYESKVRHCIALKPGMKTPRQPTYGTPMRWRAAWRRLLDEHLAAGRLRPSSSEYSSSAFIIPKKGMDTDPSIMPRWVNDYRILNAATVPDRTPLPLPDEILAVAARARFWSKIDMTNSFFQTKMAEEDIPKTAVATPWGLFEWVVMPMGLLIGKSCFAYLDDITIFSDTMEDHQIHVKEVLEALRRADLYCSPKKTELFRTSCDFLGHVISRNGIAADQSKVERIVGWPRPRTVTELRGFLGLVQYLRKFINGLAQHTKPLADLTSKNANVRLMWGAEQERHFNAIKAIVTSLPCLKPIDHTDSADPLWVMTDASNVGIGAVLLQGQDWRKAHPVAYWSRQYISAEVNYPTHEQEFLAVVDALRQWRVNLMGVHFHVLSDHESLKYLKTQENLSKRQARWVERLADYDFDITYIPGGENTVADTMSRYSFPQGEPDSVQAVSEMDIDTQLRGRLVEGYDSDPFCQQVKRNLDSSPGFSCVDGVLYFEGRMVVPAVPQLREDILHDAHNALGHFSPCKTFHQMSRTFFWPRLQTSCNAYVSTCDVCQRTKATTTGALGVLHALAVPDGLMQEVALDFVGPLPKSQGFDMLLTITDRLSGYTRLIPSLAADTAKDIAERFHEGWHRFFGPPTRIVSDRDKLFTSHFWRAYHNLMGTRLAMSTSFHPETDGRSERTNKTAIQALRAVVNKQQNNWVRHLVNIEFAINASVNASTKIADLIAERKAVLAEVRDALAAAKVRQAEQVNRHRRPEPDIAVGDFVMVDTRDRRLRFKTGHRKSAKLFDRFEGPYKVIAANVATSNYTLQLSEGDRSHPTFHVSKLRPYRANDPNLFPNREPARPKPVIVDGHEEWVVREILEETTRGGKRYRVWWEGYLQHEATMEPRENLVGTEALRCWELKKRMEGRV</sequence>
<feature type="domain" description="Integrase catalytic" evidence="18">
    <location>
        <begin position="1813"/>
        <end position="1998"/>
    </location>
</feature>
<dbReference type="InterPro" id="IPR050951">
    <property type="entry name" value="Retrovirus_Pol_polyprotein"/>
</dbReference>
<dbReference type="Gene3D" id="3.10.20.370">
    <property type="match status" value="1"/>
</dbReference>
<dbReference type="Pfam" id="PF17917">
    <property type="entry name" value="RT_RNaseH"/>
    <property type="match status" value="1"/>
</dbReference>
<dbReference type="Gene3D" id="3.10.10.10">
    <property type="entry name" value="HIV Type 1 Reverse Transcriptase, subunit A, domain 1"/>
    <property type="match status" value="1"/>
</dbReference>
<dbReference type="GO" id="GO:0004519">
    <property type="term" value="F:endonuclease activity"/>
    <property type="evidence" value="ECO:0007669"/>
    <property type="project" value="UniProtKB-KW"/>
</dbReference>
<dbReference type="CDD" id="cd01647">
    <property type="entry name" value="RT_LTR"/>
    <property type="match status" value="1"/>
</dbReference>
<dbReference type="InterPro" id="IPR043128">
    <property type="entry name" value="Rev_trsase/Diguanyl_cyclase"/>
</dbReference>
<keyword evidence="6" id="KW-0479">Metal-binding</keyword>
<dbReference type="SUPFAM" id="SSF50630">
    <property type="entry name" value="Acid proteases"/>
    <property type="match status" value="1"/>
</dbReference>
<dbReference type="GO" id="GO:0003887">
    <property type="term" value="F:DNA-directed DNA polymerase activity"/>
    <property type="evidence" value="ECO:0007669"/>
    <property type="project" value="UniProtKB-KW"/>
</dbReference>
<dbReference type="CDD" id="cd09274">
    <property type="entry name" value="RNase_HI_RT_Ty3"/>
    <property type="match status" value="1"/>
</dbReference>
<dbReference type="InterPro" id="IPR041588">
    <property type="entry name" value="Integrase_H2C2"/>
</dbReference>
<name>A0A2X0P8Z3_9BASI</name>
<dbReference type="SUPFAM" id="SSF53098">
    <property type="entry name" value="Ribonuclease H-like"/>
    <property type="match status" value="1"/>
</dbReference>
<dbReference type="GO" id="GO:0004190">
    <property type="term" value="F:aspartic-type endopeptidase activity"/>
    <property type="evidence" value="ECO:0007669"/>
    <property type="project" value="UniProtKB-KW"/>
</dbReference>
<dbReference type="GO" id="GO:0005634">
    <property type="term" value="C:nucleus"/>
    <property type="evidence" value="ECO:0007669"/>
    <property type="project" value="UniProtKB-ARBA"/>
</dbReference>
<evidence type="ECO:0000259" key="18">
    <source>
        <dbReference type="PROSITE" id="PS50994"/>
    </source>
</evidence>
<dbReference type="Proteomes" id="UP000249464">
    <property type="component" value="Unassembled WGS sequence"/>
</dbReference>
<dbReference type="SUPFAM" id="SSF54160">
    <property type="entry name" value="Chromo domain-like"/>
    <property type="match status" value="1"/>
</dbReference>
<dbReference type="Gene3D" id="2.40.50.40">
    <property type="match status" value="1"/>
</dbReference>
<keyword evidence="8" id="KW-0255">Endonuclease</keyword>
<dbReference type="GO" id="GO:0006508">
    <property type="term" value="P:proteolysis"/>
    <property type="evidence" value="ECO:0007669"/>
    <property type="project" value="UniProtKB-KW"/>
</dbReference>
<evidence type="ECO:0000256" key="17">
    <source>
        <dbReference type="SAM" id="MobiDB-lite"/>
    </source>
</evidence>
<dbReference type="SUPFAM" id="SSF56672">
    <property type="entry name" value="DNA/RNA polymerases"/>
    <property type="match status" value="2"/>
</dbReference>
<evidence type="ECO:0000256" key="8">
    <source>
        <dbReference type="ARBA" id="ARBA00022759"/>
    </source>
</evidence>
<dbReference type="Pfam" id="PF13650">
    <property type="entry name" value="Asp_protease_2"/>
    <property type="match status" value="1"/>
</dbReference>
<dbReference type="Gene3D" id="2.40.70.10">
    <property type="entry name" value="Acid Proteases"/>
    <property type="match status" value="1"/>
</dbReference>
<dbReference type="Pfam" id="PF00078">
    <property type="entry name" value="RVT_1"/>
    <property type="match status" value="1"/>
</dbReference>
<dbReference type="InterPro" id="IPR016197">
    <property type="entry name" value="Chromo-like_dom_sf"/>
</dbReference>
<dbReference type="GO" id="GO:0003677">
    <property type="term" value="F:DNA binding"/>
    <property type="evidence" value="ECO:0007669"/>
    <property type="project" value="UniProtKB-KW"/>
</dbReference>
<dbReference type="EMBL" id="FQNC01000044">
    <property type="protein sequence ID" value="SGY57283.1"/>
    <property type="molecule type" value="Genomic_DNA"/>
</dbReference>
<evidence type="ECO:0000256" key="7">
    <source>
        <dbReference type="ARBA" id="ARBA00022750"/>
    </source>
</evidence>
<keyword evidence="2" id="KW-0645">Protease</keyword>
<dbReference type="InterPro" id="IPR001584">
    <property type="entry name" value="Integrase_cat-core"/>
</dbReference>
<gene>
    <name evidence="19" type="primary">BQ5605_C006g04251</name>
    <name evidence="19" type="ORF">BQ5605_C006G04251</name>
</gene>
<feature type="compositionally biased region" description="Low complexity" evidence="17">
    <location>
        <begin position="965"/>
        <end position="987"/>
    </location>
</feature>
<keyword evidence="12" id="KW-0229">DNA integration</keyword>
<keyword evidence="5" id="KW-0540">Nuclease</keyword>
<dbReference type="EC" id="2.7.7.49" evidence="1"/>
<keyword evidence="14" id="KW-0239">DNA-directed DNA polymerase</keyword>
<dbReference type="PANTHER" id="PTHR37984">
    <property type="entry name" value="PROTEIN CBG26694"/>
    <property type="match status" value="1"/>
</dbReference>
<keyword evidence="13" id="KW-0695">RNA-directed DNA polymerase</keyword>
<keyword evidence="10" id="KW-0460">Magnesium</keyword>
<evidence type="ECO:0000256" key="9">
    <source>
        <dbReference type="ARBA" id="ARBA00022801"/>
    </source>
</evidence>
<dbReference type="Pfam" id="PF17921">
    <property type="entry name" value="Integrase_H2C2"/>
    <property type="match status" value="1"/>
</dbReference>
<keyword evidence="20" id="KW-1185">Reference proteome</keyword>
<dbReference type="InterPro" id="IPR043502">
    <property type="entry name" value="DNA/RNA_pol_sf"/>
</dbReference>
<evidence type="ECO:0000313" key="19">
    <source>
        <dbReference type="EMBL" id="SGY57283.1"/>
    </source>
</evidence>
<dbReference type="CDD" id="cd00303">
    <property type="entry name" value="retropepsin_like"/>
    <property type="match status" value="1"/>
</dbReference>
<feature type="region of interest" description="Disordered" evidence="17">
    <location>
        <begin position="962"/>
        <end position="989"/>
    </location>
</feature>
<dbReference type="InterPro" id="IPR012337">
    <property type="entry name" value="RNaseH-like_sf"/>
</dbReference>
<dbReference type="FunFam" id="3.30.70.270:FF:000020">
    <property type="entry name" value="Transposon Tf2-6 polyprotein-like Protein"/>
    <property type="match status" value="1"/>
</dbReference>
<dbReference type="GO" id="GO:0046872">
    <property type="term" value="F:metal ion binding"/>
    <property type="evidence" value="ECO:0007669"/>
    <property type="project" value="UniProtKB-KW"/>
</dbReference>
<dbReference type="InterPro" id="IPR000477">
    <property type="entry name" value="RT_dom"/>
</dbReference>
<keyword evidence="16" id="KW-0233">DNA recombination</keyword>
<protein>
    <recommendedName>
        <fullName evidence="1">RNA-directed DNA polymerase</fullName>
        <ecNumber evidence="1">2.7.7.49</ecNumber>
    </recommendedName>
</protein>
<dbReference type="InterPro" id="IPR056924">
    <property type="entry name" value="SH3_Tf2-1"/>
</dbReference>
<evidence type="ECO:0000256" key="6">
    <source>
        <dbReference type="ARBA" id="ARBA00022723"/>
    </source>
</evidence>
<organism evidence="19 20">
    <name type="scientific">Microbotryum silenes-dioicae</name>
    <dbReference type="NCBI Taxonomy" id="796604"/>
    <lineage>
        <taxon>Eukaryota</taxon>
        <taxon>Fungi</taxon>
        <taxon>Dikarya</taxon>
        <taxon>Basidiomycota</taxon>
        <taxon>Pucciniomycotina</taxon>
        <taxon>Microbotryomycetes</taxon>
        <taxon>Microbotryales</taxon>
        <taxon>Microbotryaceae</taxon>
        <taxon>Microbotryum</taxon>
    </lineage>
</organism>
<keyword evidence="3" id="KW-0808">Transferase</keyword>
<dbReference type="GO" id="GO:0003964">
    <property type="term" value="F:RNA-directed DNA polymerase activity"/>
    <property type="evidence" value="ECO:0007669"/>
    <property type="project" value="UniProtKB-KW"/>
</dbReference>
<keyword evidence="7" id="KW-0064">Aspartyl protease</keyword>
<keyword evidence="4" id="KW-0548">Nucleotidyltransferase</keyword>
<evidence type="ECO:0000256" key="14">
    <source>
        <dbReference type="ARBA" id="ARBA00022932"/>
    </source>
</evidence>
<evidence type="ECO:0000256" key="15">
    <source>
        <dbReference type="ARBA" id="ARBA00023125"/>
    </source>
</evidence>
<reference evidence="19 20" key="1">
    <citation type="submission" date="2016-11" db="EMBL/GenBank/DDBJ databases">
        <authorList>
            <person name="Jaros S."/>
            <person name="Januszkiewicz K."/>
            <person name="Wedrychowicz H."/>
        </authorList>
    </citation>
    <scope>NUCLEOTIDE SEQUENCE [LARGE SCALE GENOMIC DNA]</scope>
</reference>
<proteinExistence type="predicted"/>
<dbReference type="InterPro" id="IPR021109">
    <property type="entry name" value="Peptidase_aspartic_dom_sf"/>
</dbReference>
<evidence type="ECO:0000313" key="20">
    <source>
        <dbReference type="Proteomes" id="UP000249464"/>
    </source>
</evidence>
<dbReference type="PANTHER" id="PTHR37984:SF5">
    <property type="entry name" value="PROTEIN NYNRIN-LIKE"/>
    <property type="match status" value="1"/>
</dbReference>
<dbReference type="GO" id="GO:0015074">
    <property type="term" value="P:DNA integration"/>
    <property type="evidence" value="ECO:0007669"/>
    <property type="project" value="UniProtKB-KW"/>
</dbReference>
<evidence type="ECO:0000256" key="16">
    <source>
        <dbReference type="ARBA" id="ARBA00023172"/>
    </source>
</evidence>
<evidence type="ECO:0000256" key="3">
    <source>
        <dbReference type="ARBA" id="ARBA00022679"/>
    </source>
</evidence>
<dbReference type="InterPro" id="IPR041373">
    <property type="entry name" value="RT_RNaseH"/>
</dbReference>
<dbReference type="InterPro" id="IPR001969">
    <property type="entry name" value="Aspartic_peptidase_AS"/>
</dbReference>
<evidence type="ECO:0000256" key="11">
    <source>
        <dbReference type="ARBA" id="ARBA00022884"/>
    </source>
</evidence>
<accession>A0A2X0P8Z3</accession>
<dbReference type="InterPro" id="IPR036397">
    <property type="entry name" value="RNaseH_sf"/>
</dbReference>
<evidence type="ECO:0000256" key="4">
    <source>
        <dbReference type="ARBA" id="ARBA00022695"/>
    </source>
</evidence>
<evidence type="ECO:0000256" key="1">
    <source>
        <dbReference type="ARBA" id="ARBA00012493"/>
    </source>
</evidence>
<keyword evidence="9" id="KW-0378">Hydrolase</keyword>
<dbReference type="Gene3D" id="3.30.70.270">
    <property type="match status" value="2"/>
</dbReference>
<dbReference type="PROSITE" id="PS00141">
    <property type="entry name" value="ASP_PROTEASE"/>
    <property type="match status" value="1"/>
</dbReference>
<dbReference type="GO" id="GO:0006310">
    <property type="term" value="P:DNA recombination"/>
    <property type="evidence" value="ECO:0007669"/>
    <property type="project" value="UniProtKB-KW"/>
</dbReference>
<evidence type="ECO:0000256" key="10">
    <source>
        <dbReference type="ARBA" id="ARBA00022842"/>
    </source>
</evidence>
<dbReference type="Gene3D" id="3.30.420.10">
    <property type="entry name" value="Ribonuclease H-like superfamily/Ribonuclease H"/>
    <property type="match status" value="2"/>
</dbReference>
<keyword evidence="15" id="KW-0238">DNA-binding</keyword>
<keyword evidence="11" id="KW-0694">RNA-binding</keyword>
<dbReference type="PROSITE" id="PS50994">
    <property type="entry name" value="INTEGRASE"/>
    <property type="match status" value="1"/>
</dbReference>
<evidence type="ECO:0000256" key="2">
    <source>
        <dbReference type="ARBA" id="ARBA00022670"/>
    </source>
</evidence>
<evidence type="ECO:0000256" key="12">
    <source>
        <dbReference type="ARBA" id="ARBA00022908"/>
    </source>
</evidence>
<dbReference type="Pfam" id="PF24626">
    <property type="entry name" value="SH3_Tf2-1"/>
    <property type="match status" value="1"/>
</dbReference>
<dbReference type="GO" id="GO:0003723">
    <property type="term" value="F:RNA binding"/>
    <property type="evidence" value="ECO:0007669"/>
    <property type="project" value="UniProtKB-KW"/>
</dbReference>
<dbReference type="STRING" id="796604.A0A2X0P8Z3"/>
<evidence type="ECO:0000256" key="13">
    <source>
        <dbReference type="ARBA" id="ARBA00022918"/>
    </source>
</evidence>
<dbReference type="Gene3D" id="1.10.340.70">
    <property type="match status" value="1"/>
</dbReference>
<evidence type="ECO:0000256" key="5">
    <source>
        <dbReference type="ARBA" id="ARBA00022722"/>
    </source>
</evidence>